<comment type="caution">
    <text evidence="8">The sequence shown here is derived from an EMBL/GenBank/DDBJ whole genome shotgun (WGS) entry which is preliminary data.</text>
</comment>
<proteinExistence type="predicted"/>
<protein>
    <recommendedName>
        <fullName evidence="7">Nucleotidyl transferase domain-containing protein</fullName>
    </recommendedName>
</protein>
<keyword evidence="2" id="KW-0548">Nucleotidyltransferase</keyword>
<dbReference type="InterPro" id="IPR029044">
    <property type="entry name" value="Nucleotide-diphossugar_trans"/>
</dbReference>
<evidence type="ECO:0000256" key="3">
    <source>
        <dbReference type="ARBA" id="ARBA00023315"/>
    </source>
</evidence>
<organism evidence="8 9">
    <name type="scientific">Candidatus Magasanikbacteria bacterium CG10_big_fil_rev_8_21_14_0_10_36_32</name>
    <dbReference type="NCBI Taxonomy" id="1974646"/>
    <lineage>
        <taxon>Bacteria</taxon>
        <taxon>Candidatus Magasanikiibacteriota</taxon>
    </lineage>
</organism>
<dbReference type="Proteomes" id="UP000231426">
    <property type="component" value="Unassembled WGS sequence"/>
</dbReference>
<comment type="catalytic activity">
    <reaction evidence="4">
        <text>alpha-D-glucosamine 1-phosphate + acetyl-CoA = N-acetyl-alpha-D-glucosamine 1-phosphate + CoA + H(+)</text>
        <dbReference type="Rhea" id="RHEA:13725"/>
        <dbReference type="ChEBI" id="CHEBI:15378"/>
        <dbReference type="ChEBI" id="CHEBI:57287"/>
        <dbReference type="ChEBI" id="CHEBI:57288"/>
        <dbReference type="ChEBI" id="CHEBI:57776"/>
        <dbReference type="ChEBI" id="CHEBI:58516"/>
        <dbReference type="EC" id="2.3.1.157"/>
    </reaction>
</comment>
<comment type="function">
    <text evidence="6">Catalyzes the last two sequential reactions in the de novo biosynthetic pathway for UDP-N-acetylglucosamine (UDP-GlcNAc). The C-terminal domain catalyzes the transfer of acetyl group from acetyl coenzyme A to glucosamine-1-phosphate (GlcN-1-P) to produce N-acetylglucosamine-1-phosphate (GlcNAc-1-P), which is converted into UDP-GlcNAc by the transfer of uridine 5-monophosphate (from uridine 5-triphosphate), a reaction catalyzed by the N-terminal domain.</text>
</comment>
<dbReference type="AlphaFoldDB" id="A0A2M6W791"/>
<dbReference type="PANTHER" id="PTHR43584">
    <property type="entry name" value="NUCLEOTIDYL TRANSFERASE"/>
    <property type="match status" value="1"/>
</dbReference>
<evidence type="ECO:0000256" key="4">
    <source>
        <dbReference type="ARBA" id="ARBA00048247"/>
    </source>
</evidence>
<accession>A0A2M6W791</accession>
<dbReference type="Gene3D" id="3.90.550.10">
    <property type="entry name" value="Spore Coat Polysaccharide Biosynthesis Protein SpsA, Chain A"/>
    <property type="match status" value="1"/>
</dbReference>
<sequence>MLINFNKIGVVILAGGRGARLKCANTPKAMLELSGRPIVSYLIETLKKINFNSDRICVVVGKNRDKIMNYFGDTVTYAIQDIPKGTAHAAYVGAMALPPEVEQVLIINGDDGAFYTEQTLQNFIEQHINYGATVSLLSVIPDKFELYGRITKDEKGRIIIIEKESLNEDQKKIRETSSGTFCLDKNWFVKIFPDMPPMKKLGEYGLPTVLEMANEQNLSVQVIKLQDSSQWFGINTPEELEEARRRKANKKNY</sequence>
<gene>
    <name evidence="8" type="ORF">COU29_02655</name>
</gene>
<evidence type="ECO:0000256" key="6">
    <source>
        <dbReference type="ARBA" id="ARBA00049628"/>
    </source>
</evidence>
<evidence type="ECO:0000256" key="1">
    <source>
        <dbReference type="ARBA" id="ARBA00022679"/>
    </source>
</evidence>
<evidence type="ECO:0000256" key="2">
    <source>
        <dbReference type="ARBA" id="ARBA00022695"/>
    </source>
</evidence>
<dbReference type="Pfam" id="PF00483">
    <property type="entry name" value="NTP_transferase"/>
    <property type="match status" value="1"/>
</dbReference>
<evidence type="ECO:0000259" key="7">
    <source>
        <dbReference type="Pfam" id="PF00483"/>
    </source>
</evidence>
<dbReference type="InterPro" id="IPR050065">
    <property type="entry name" value="GlmU-like"/>
</dbReference>
<dbReference type="PANTHER" id="PTHR43584:SF3">
    <property type="entry name" value="BIFUNCTIONAL PROTEIN GLMU"/>
    <property type="match status" value="1"/>
</dbReference>
<feature type="domain" description="Nucleotidyl transferase" evidence="7">
    <location>
        <begin position="11"/>
        <end position="245"/>
    </location>
</feature>
<dbReference type="SUPFAM" id="SSF53448">
    <property type="entry name" value="Nucleotide-diphospho-sugar transferases"/>
    <property type="match status" value="1"/>
</dbReference>
<reference evidence="9" key="1">
    <citation type="submission" date="2017-09" db="EMBL/GenBank/DDBJ databases">
        <title>Depth-based differentiation of microbial function through sediment-hosted aquifers and enrichment of novel symbionts in the deep terrestrial subsurface.</title>
        <authorList>
            <person name="Probst A.J."/>
            <person name="Ladd B."/>
            <person name="Jarett J.K."/>
            <person name="Geller-Mcgrath D.E."/>
            <person name="Sieber C.M.K."/>
            <person name="Emerson J.B."/>
            <person name="Anantharaman K."/>
            <person name="Thomas B.C."/>
            <person name="Malmstrom R."/>
            <person name="Stieglmeier M."/>
            <person name="Klingl A."/>
            <person name="Woyke T."/>
            <person name="Ryan C.M."/>
            <person name="Banfield J.F."/>
        </authorList>
    </citation>
    <scope>NUCLEOTIDE SEQUENCE [LARGE SCALE GENOMIC DNA]</scope>
</reference>
<keyword evidence="1" id="KW-0808">Transferase</keyword>
<evidence type="ECO:0000313" key="8">
    <source>
        <dbReference type="EMBL" id="PIT88646.1"/>
    </source>
</evidence>
<comment type="catalytic activity">
    <reaction evidence="5">
        <text>N-acetyl-alpha-D-glucosamine 1-phosphate + UTP + H(+) = UDP-N-acetyl-alpha-D-glucosamine + diphosphate</text>
        <dbReference type="Rhea" id="RHEA:13509"/>
        <dbReference type="ChEBI" id="CHEBI:15378"/>
        <dbReference type="ChEBI" id="CHEBI:33019"/>
        <dbReference type="ChEBI" id="CHEBI:46398"/>
        <dbReference type="ChEBI" id="CHEBI:57705"/>
        <dbReference type="ChEBI" id="CHEBI:57776"/>
        <dbReference type="EC" id="2.7.7.23"/>
    </reaction>
</comment>
<dbReference type="GO" id="GO:0003977">
    <property type="term" value="F:UDP-N-acetylglucosamine diphosphorylase activity"/>
    <property type="evidence" value="ECO:0007669"/>
    <property type="project" value="UniProtKB-EC"/>
</dbReference>
<keyword evidence="3" id="KW-0012">Acyltransferase</keyword>
<evidence type="ECO:0000256" key="5">
    <source>
        <dbReference type="ARBA" id="ARBA00048493"/>
    </source>
</evidence>
<dbReference type="InterPro" id="IPR005835">
    <property type="entry name" value="NTP_transferase_dom"/>
</dbReference>
<evidence type="ECO:0000313" key="9">
    <source>
        <dbReference type="Proteomes" id="UP000231426"/>
    </source>
</evidence>
<dbReference type="GO" id="GO:0019134">
    <property type="term" value="F:glucosamine-1-phosphate N-acetyltransferase activity"/>
    <property type="evidence" value="ECO:0007669"/>
    <property type="project" value="UniProtKB-EC"/>
</dbReference>
<dbReference type="EMBL" id="PFBV01000003">
    <property type="protein sequence ID" value="PIT88646.1"/>
    <property type="molecule type" value="Genomic_DNA"/>
</dbReference>
<name>A0A2M6W791_9BACT</name>